<reference evidence="2 3" key="1">
    <citation type="submission" date="2023-07" db="EMBL/GenBank/DDBJ databases">
        <title>Genomic Encyclopedia of Type Strains, Phase IV (KMG-IV): sequencing the most valuable type-strain genomes for metagenomic binning, comparative biology and taxonomic classification.</title>
        <authorList>
            <person name="Goeker M."/>
        </authorList>
    </citation>
    <scope>NUCLEOTIDE SEQUENCE [LARGE SCALE GENOMIC DNA]</scope>
    <source>
        <strain evidence="2 3">DSM 18695</strain>
    </source>
</reference>
<evidence type="ECO:0000313" key="2">
    <source>
        <dbReference type="EMBL" id="MDQ0465656.1"/>
    </source>
</evidence>
<feature type="chain" id="PRO_5045647695" evidence="1">
    <location>
        <begin position="27"/>
        <end position="156"/>
    </location>
</feature>
<keyword evidence="3" id="KW-1185">Reference proteome</keyword>
<comment type="caution">
    <text evidence="2">The sequence shown here is derived from an EMBL/GenBank/DDBJ whole genome shotgun (WGS) entry which is preliminary data.</text>
</comment>
<gene>
    <name evidence="2" type="ORF">QO010_003445</name>
</gene>
<evidence type="ECO:0000313" key="3">
    <source>
        <dbReference type="Proteomes" id="UP001228905"/>
    </source>
</evidence>
<sequence length="156" mass="17230">MARDEMTVARSALLALMILAPMPSSAQPAPAPSADCAVIAAAVEDWDELRNTLSPDFIERLDEPSPPWPLQTLEGQLELPGPRMPLLTGSCPAPDGRPVRVIQPLYSADRKLVLVRLYQRGSWRGYLLEPSGETWVVRVSRPLWPLEKPIDIEGVI</sequence>
<dbReference type="RefSeq" id="WP_307351163.1">
    <property type="nucleotide sequence ID" value="NZ_JAUSVS010000007.1"/>
</dbReference>
<accession>A0ABU0IUG7</accession>
<organism evidence="2 3">
    <name type="scientific">Caulobacter ginsengisoli</name>
    <dbReference type="NCBI Taxonomy" id="400775"/>
    <lineage>
        <taxon>Bacteria</taxon>
        <taxon>Pseudomonadati</taxon>
        <taxon>Pseudomonadota</taxon>
        <taxon>Alphaproteobacteria</taxon>
        <taxon>Caulobacterales</taxon>
        <taxon>Caulobacteraceae</taxon>
        <taxon>Caulobacter</taxon>
    </lineage>
</organism>
<proteinExistence type="predicted"/>
<dbReference type="EMBL" id="JAUSVS010000007">
    <property type="protein sequence ID" value="MDQ0465656.1"/>
    <property type="molecule type" value="Genomic_DNA"/>
</dbReference>
<protein>
    <submittedName>
        <fullName evidence="2">Uncharacterized protein</fullName>
    </submittedName>
</protein>
<keyword evidence="1" id="KW-0732">Signal</keyword>
<name>A0ABU0IUG7_9CAUL</name>
<dbReference type="Proteomes" id="UP001228905">
    <property type="component" value="Unassembled WGS sequence"/>
</dbReference>
<evidence type="ECO:0000256" key="1">
    <source>
        <dbReference type="SAM" id="SignalP"/>
    </source>
</evidence>
<feature type="signal peptide" evidence="1">
    <location>
        <begin position="1"/>
        <end position="26"/>
    </location>
</feature>